<name>A0A143QNP9_RHOFA</name>
<evidence type="ECO:0000313" key="3">
    <source>
        <dbReference type="Proteomes" id="UP000076038"/>
    </source>
</evidence>
<evidence type="ECO:0000259" key="1">
    <source>
        <dbReference type="Pfam" id="PF01717"/>
    </source>
</evidence>
<organism evidence="2 3">
    <name type="scientific">Rhodococcoides fascians</name>
    <name type="common">Rhodococcus fascians</name>
    <dbReference type="NCBI Taxonomy" id="1828"/>
    <lineage>
        <taxon>Bacteria</taxon>
        <taxon>Bacillati</taxon>
        <taxon>Actinomycetota</taxon>
        <taxon>Actinomycetes</taxon>
        <taxon>Mycobacteriales</taxon>
        <taxon>Nocardiaceae</taxon>
        <taxon>Rhodococcoides</taxon>
    </lineage>
</organism>
<dbReference type="OrthoDB" id="5242426at2"/>
<dbReference type="InterPro" id="IPR038071">
    <property type="entry name" value="UROD/MetE-like_sf"/>
</dbReference>
<dbReference type="Pfam" id="PF01717">
    <property type="entry name" value="Meth_synt_2"/>
    <property type="match status" value="1"/>
</dbReference>
<keyword evidence="3" id="KW-1185">Reference proteome</keyword>
<dbReference type="EMBL" id="CP015220">
    <property type="protein sequence ID" value="AMY24805.1"/>
    <property type="molecule type" value="Genomic_DNA"/>
</dbReference>
<protein>
    <recommendedName>
        <fullName evidence="1">Cobalamin-independent methionine synthase MetE C-terminal/archaeal domain-containing protein</fullName>
    </recommendedName>
</protein>
<gene>
    <name evidence="2" type="ORF">A3Q41_03517</name>
</gene>
<reference evidence="3" key="2">
    <citation type="submission" date="2016-04" db="EMBL/GenBank/DDBJ databases">
        <title>Complete Genome and Plasmid Sequences for Rhodococcus fascians D188 and Draft Sequences for Rhodococcus spp. Isolates PBTS 1 and PBTS 2.</title>
        <authorList>
            <person name="Stamer R."/>
            <person name="Vereecke D."/>
            <person name="Zhang Y."/>
            <person name="Schilkey F."/>
            <person name="Devitt N."/>
            <person name="Randall J."/>
        </authorList>
    </citation>
    <scope>NUCLEOTIDE SEQUENCE [LARGE SCALE GENOMIC DNA]</scope>
    <source>
        <strain evidence="3">PBTS2</strain>
    </source>
</reference>
<dbReference type="PATRIC" id="fig|1653479.3.peg.3567"/>
<proteinExistence type="predicted"/>
<dbReference type="RefSeq" id="WP_027496629.1">
    <property type="nucleotide sequence ID" value="NZ_CAKKLU010000004.1"/>
</dbReference>
<reference evidence="2 3" key="1">
    <citation type="journal article" date="2016" name="Genome Announc.">
        <title>Complete Genome and Plasmid Sequences for Rhodococcus fascians D188 and Draft Sequences for Rhodococcus Isolates PBTS 1 and PBTS 2.</title>
        <authorList>
            <person name="Stamler R.A."/>
            <person name="Vereecke D."/>
            <person name="Zhang Y."/>
            <person name="Schilkey F."/>
            <person name="Devitt N."/>
            <person name="Randall J.J."/>
        </authorList>
    </citation>
    <scope>NUCLEOTIDE SEQUENCE [LARGE SCALE GENOMIC DNA]</scope>
    <source>
        <strain evidence="2 3">PBTS2</strain>
    </source>
</reference>
<dbReference type="CDD" id="cd03310">
    <property type="entry name" value="CIMS_like"/>
    <property type="match status" value="1"/>
</dbReference>
<dbReference type="GO" id="GO:0009086">
    <property type="term" value="P:methionine biosynthetic process"/>
    <property type="evidence" value="ECO:0007669"/>
    <property type="project" value="InterPro"/>
</dbReference>
<sequence>MTPSTFGGLATGIGSWPGTDVREAVAIVLGELGELPHVVELPGRGLGADMIGRTGAIMVDVELDVRTSGYRVVPRPMLAGRRATDFLTEDLDVLEELWEVAGLRGAGRTIKVQAAGPFTMAAQVELRHGHRALTDRGALRHFAESLGEGLRLHCAEVARRLSANVVVQLDEPSLAAVLAGSLTGITGIDSVRAIPEPEVLDLLDSLIDTIALPVAVHCCDGGAPVDLLRRTRAVAVAVDAHELRRTDLDALGELLQAGKTLVLGSVPSATPDRPPLWRECAEPGVKLVDSLGFDRSILASQVSVTPSCGLAGSTPEWARRATALTHEVVAAYRDAPESL</sequence>
<dbReference type="GO" id="GO:0003871">
    <property type="term" value="F:5-methyltetrahydropteroyltriglutamate-homocysteine S-methyltransferase activity"/>
    <property type="evidence" value="ECO:0007669"/>
    <property type="project" value="InterPro"/>
</dbReference>
<dbReference type="KEGG" id="rhs:A3Q41_03517"/>
<dbReference type="SUPFAM" id="SSF51726">
    <property type="entry name" value="UROD/MetE-like"/>
    <property type="match status" value="1"/>
</dbReference>
<dbReference type="GeneID" id="93553676"/>
<accession>A0A143QNP9</accession>
<dbReference type="Proteomes" id="UP000076038">
    <property type="component" value="Chromosome"/>
</dbReference>
<evidence type="ECO:0000313" key="2">
    <source>
        <dbReference type="EMBL" id="AMY24805.1"/>
    </source>
</evidence>
<dbReference type="InterPro" id="IPR002629">
    <property type="entry name" value="Met_Synth_C/arc"/>
</dbReference>
<dbReference type="GO" id="GO:0008270">
    <property type="term" value="F:zinc ion binding"/>
    <property type="evidence" value="ECO:0007669"/>
    <property type="project" value="InterPro"/>
</dbReference>
<dbReference type="Gene3D" id="3.20.20.210">
    <property type="match status" value="1"/>
</dbReference>
<dbReference type="AlphaFoldDB" id="A0A143QNP9"/>
<feature type="domain" description="Cobalamin-independent methionine synthase MetE C-terminal/archaeal" evidence="1">
    <location>
        <begin position="11"/>
        <end position="330"/>
    </location>
</feature>